<keyword evidence="1" id="KW-0812">Transmembrane</keyword>
<comment type="subcellular location">
    <subcellularLocation>
        <location evidence="1">Cell membrane</location>
        <topology evidence="1">Multi-pass membrane protein</topology>
    </subcellularLocation>
</comment>
<proteinExistence type="inferred from homology"/>
<evidence type="ECO:0000256" key="1">
    <source>
        <dbReference type="HAMAP-Rule" id="MF_02093"/>
    </source>
</evidence>
<comment type="caution">
    <text evidence="1">Lacks conserved residue(s) required for the propagation of feature annotation.</text>
</comment>
<keyword evidence="1" id="KW-0479">Metal-binding</keyword>
<dbReference type="Proteomes" id="UP000676776">
    <property type="component" value="Unassembled WGS sequence"/>
</dbReference>
<gene>
    <name evidence="2" type="ORF">J4050_07225</name>
</gene>
<evidence type="ECO:0000313" key="3">
    <source>
        <dbReference type="Proteomes" id="UP000676776"/>
    </source>
</evidence>
<feature type="transmembrane region" description="Helical" evidence="1">
    <location>
        <begin position="152"/>
        <end position="173"/>
    </location>
</feature>
<comment type="similarity">
    <text evidence="1">Belongs to the Brp/Blh beta-carotene diooxygenase family.</text>
</comment>
<evidence type="ECO:0000313" key="2">
    <source>
        <dbReference type="EMBL" id="MBO3116531.1"/>
    </source>
</evidence>
<dbReference type="Pfam" id="PF15461">
    <property type="entry name" value="BCD"/>
    <property type="match status" value="1"/>
</dbReference>
<comment type="caution">
    <text evidence="2">The sequence shown here is derived from an EMBL/GenBank/DDBJ whole genome shotgun (WGS) entry which is preliminary data.</text>
</comment>
<keyword evidence="1" id="KW-1003">Cell membrane</keyword>
<keyword evidence="3" id="KW-1185">Reference proteome</keyword>
<feature type="transmembrane region" description="Helical" evidence="1">
    <location>
        <begin position="31"/>
        <end position="52"/>
    </location>
</feature>
<keyword evidence="1" id="KW-0472">Membrane</keyword>
<keyword evidence="1" id="KW-0560">Oxidoreductase</keyword>
<accession>A0ABS3T3T0</accession>
<sequence length="290" mass="33524">MKFPIFNLVLTVFLLWLTIQLDSSFEIYLAYFFILTVGIVHGANDISLIKYISKDSDASQIKYLSFYIGVIILMSVAFFQLPFLALCVFIVFSCYHFGEQHFYSQLKDAHFKTILLYISYGALIFGLLFYLNIEATTSIITELTGIEIPKMYFVIFLIISSIMTVLMVASNYKNFKEGVEFFNEIFLIALFIVLFKLASLLWAFAIYFIIWHSIPSLKDQTLALYGQLDKTSFLKYFKSSVINWVISIVGLGLIYYLSTLMDIRFITLFFAFLAAITIPHVVVMYFLNKK</sequence>
<dbReference type="RefSeq" id="WP_208153774.1">
    <property type="nucleotide sequence ID" value="NZ_JAGEVF010000004.1"/>
</dbReference>
<keyword evidence="1" id="KW-0223">Dioxygenase</keyword>
<dbReference type="NCBIfam" id="TIGR03753">
    <property type="entry name" value="blh_monoox"/>
    <property type="match status" value="1"/>
</dbReference>
<name>A0ABS3T3T0_9FLAO</name>
<dbReference type="EC" id="1.13.11.63" evidence="1"/>
<comment type="catalytic activity">
    <reaction evidence="1">
        <text>all-trans-beta-carotene + O2 = 2 all-trans-retinal</text>
        <dbReference type="Rhea" id="RHEA:32887"/>
        <dbReference type="ChEBI" id="CHEBI:15379"/>
        <dbReference type="ChEBI" id="CHEBI:17579"/>
        <dbReference type="ChEBI" id="CHEBI:17898"/>
        <dbReference type="EC" id="1.13.11.63"/>
    </reaction>
</comment>
<reference evidence="2 3" key="1">
    <citation type="submission" date="2021-03" db="EMBL/GenBank/DDBJ databases">
        <title>Winogradskyella sp. nov., isolated from costal sediment.</title>
        <authorList>
            <person name="Gao C."/>
        </authorList>
    </citation>
    <scope>NUCLEOTIDE SEQUENCE [LARGE SCALE GENOMIC DNA]</scope>
    <source>
        <strain evidence="2 3">DF17</strain>
    </source>
</reference>
<feature type="transmembrane region" description="Helical" evidence="1">
    <location>
        <begin position="240"/>
        <end position="257"/>
    </location>
</feature>
<protein>
    <recommendedName>
        <fullName evidence="1">Probable beta-carotene 15,15'-dioxygenase</fullName>
        <ecNumber evidence="1">1.13.11.63</ecNumber>
    </recommendedName>
</protein>
<comment type="cofactor">
    <cofactor evidence="1">
        <name>Fe(2+)</name>
        <dbReference type="ChEBI" id="CHEBI:29033"/>
    </cofactor>
</comment>
<comment type="function">
    <text evidence="1">Catalyzes the cleavage of beta-carotene at its central double bond (15,15') to yield two molecules of all-trans-retinal.</text>
</comment>
<feature type="transmembrane region" description="Helical" evidence="1">
    <location>
        <begin position="113"/>
        <end position="131"/>
    </location>
</feature>
<dbReference type="EMBL" id="JAGEVF010000004">
    <property type="protein sequence ID" value="MBO3116531.1"/>
    <property type="molecule type" value="Genomic_DNA"/>
</dbReference>
<feature type="transmembrane region" description="Helical" evidence="1">
    <location>
        <begin position="263"/>
        <end position="287"/>
    </location>
</feature>
<feature type="transmembrane region" description="Helical" evidence="1">
    <location>
        <begin position="185"/>
        <end position="210"/>
    </location>
</feature>
<feature type="transmembrane region" description="Helical" evidence="1">
    <location>
        <begin position="64"/>
        <end position="93"/>
    </location>
</feature>
<keyword evidence="1" id="KW-1133">Transmembrane helix</keyword>
<organism evidence="2 3">
    <name type="scientific">Winogradskyella pelagia</name>
    <dbReference type="NCBI Taxonomy" id="2819984"/>
    <lineage>
        <taxon>Bacteria</taxon>
        <taxon>Pseudomonadati</taxon>
        <taxon>Bacteroidota</taxon>
        <taxon>Flavobacteriia</taxon>
        <taxon>Flavobacteriales</taxon>
        <taxon>Flavobacteriaceae</taxon>
        <taxon>Winogradskyella</taxon>
    </lineage>
</organism>
<dbReference type="InterPro" id="IPR022270">
    <property type="entry name" value="Blh_diox"/>
</dbReference>
<dbReference type="HAMAP" id="MF_02093">
    <property type="entry name" value="Beta_carotene_diox"/>
    <property type="match status" value="1"/>
</dbReference>
<keyword evidence="1" id="KW-0408">Iron</keyword>